<evidence type="ECO:0000313" key="12">
    <source>
        <dbReference type="EMBL" id="SDI24350.1"/>
    </source>
</evidence>
<dbReference type="AlphaFoldDB" id="A0A1G8J0V3"/>
<gene>
    <name evidence="12" type="ORF">SAMN05216272_10746</name>
</gene>
<dbReference type="Gene3D" id="2.40.30.170">
    <property type="match status" value="1"/>
</dbReference>
<evidence type="ECO:0000256" key="4">
    <source>
        <dbReference type="ARBA" id="ARBA00043263"/>
    </source>
</evidence>
<dbReference type="EMBL" id="FNDS01000007">
    <property type="protein sequence ID" value="SDI24350.1"/>
    <property type="molecule type" value="Genomic_DNA"/>
</dbReference>
<dbReference type="GO" id="GO:0022857">
    <property type="term" value="F:transmembrane transporter activity"/>
    <property type="evidence" value="ECO:0007669"/>
    <property type="project" value="InterPro"/>
</dbReference>
<protein>
    <submittedName>
        <fullName evidence="12">Membrane fusion protein, cobalt-zinc-cadmium efflux system</fullName>
    </submittedName>
</protein>
<evidence type="ECO:0000259" key="7">
    <source>
        <dbReference type="Pfam" id="PF25893"/>
    </source>
</evidence>
<evidence type="ECO:0000259" key="9">
    <source>
        <dbReference type="Pfam" id="PF25971"/>
    </source>
</evidence>
<evidence type="ECO:0000256" key="2">
    <source>
        <dbReference type="ARBA" id="ARBA00022448"/>
    </source>
</evidence>
<feature type="domain" description="CusB-like beta-barrel" evidence="8">
    <location>
        <begin position="340"/>
        <end position="415"/>
    </location>
</feature>
<comment type="function">
    <text evidence="5">CzcA and CzcB together would act in zinc efflux nearly as effectively as the complete czc efflux system (CzcABC). The CzcB protein is thought to funnel zinc cations to the CzcA transport protein.</text>
</comment>
<dbReference type="InterPro" id="IPR058792">
    <property type="entry name" value="Beta-barrel_RND_2"/>
</dbReference>
<dbReference type="Pfam" id="PF25954">
    <property type="entry name" value="Beta-barrel_RND_2"/>
    <property type="match status" value="1"/>
</dbReference>
<dbReference type="PANTHER" id="PTHR30097:SF4">
    <property type="entry name" value="SLR6042 PROTEIN"/>
    <property type="match status" value="1"/>
</dbReference>
<dbReference type="SUPFAM" id="SSF111369">
    <property type="entry name" value="HlyD-like secretion proteins"/>
    <property type="match status" value="1"/>
</dbReference>
<dbReference type="Gene3D" id="2.40.420.20">
    <property type="match status" value="1"/>
</dbReference>
<feature type="domain" description="CzcB N-terminal" evidence="9">
    <location>
        <begin position="54"/>
        <end position="143"/>
    </location>
</feature>
<organism evidence="12 13">
    <name type="scientific">Pseudomonas panipatensis</name>
    <dbReference type="NCBI Taxonomy" id="428992"/>
    <lineage>
        <taxon>Bacteria</taxon>
        <taxon>Pseudomonadati</taxon>
        <taxon>Pseudomonadota</taxon>
        <taxon>Gammaproteobacteria</taxon>
        <taxon>Pseudomonadales</taxon>
        <taxon>Pseudomonadaceae</taxon>
        <taxon>Pseudomonas</taxon>
    </lineage>
</organism>
<dbReference type="Pfam" id="PF25893">
    <property type="entry name" value="HH_CzcB"/>
    <property type="match status" value="1"/>
</dbReference>
<feature type="domain" description="CzcB-like barrel-sandwich hybrid" evidence="10">
    <location>
        <begin position="193"/>
        <end position="336"/>
    </location>
</feature>
<keyword evidence="13" id="KW-1185">Reference proteome</keyword>
<dbReference type="GO" id="GO:0015679">
    <property type="term" value="P:plasma membrane copper ion transport"/>
    <property type="evidence" value="ECO:0007669"/>
    <property type="project" value="TreeGrafter"/>
</dbReference>
<dbReference type="InterPro" id="IPR051909">
    <property type="entry name" value="MFP_Cation_Efflux"/>
</dbReference>
<feature type="coiled-coil region" evidence="6">
    <location>
        <begin position="230"/>
        <end position="295"/>
    </location>
</feature>
<sequence length="493" mass="52709">MTPRQKKIAVFIALLTALAIAAVLWSSRRSPPPGPELAVPEAPAEASMRGPHGGLLLQDGENRAELLIAEEAGANPALSLYLFANGEPLATAAARVSLTLRRPGGELSRIELQPREGVYVGTEPIAEPHVFDGEVVVEWNGARQLYAFSRSDGLLELSEEQARATGIEVVEATAREVATRLDLPGEIAFDADRTAHLVPRVSGVVERVSAELGQAVKRGELLAVIASPQVSEQRSELAAAQRRLELARTTFARERQLWQEKISAEQDYLQARQALQEAEIALANAQHKVSALSGASAPGGGNRYELRAPFDGVVVEKHLVTGEVVSETTNAFTLSDLSRLWATFSVTPRDLARVRVGEAATVESAELGMTVEGRVAHVGSLLGEQTRMATARVALDNPGSAWRPGLFVKVRLLAESRQAAVVVPEQAVQSLDERPVVFVRVKGGFVAQPVRLGARDQGQVEVLQGLVAGVQVAANGSFILKSEQGKASAEHAH</sequence>
<evidence type="ECO:0000256" key="3">
    <source>
        <dbReference type="ARBA" id="ARBA00022833"/>
    </source>
</evidence>
<keyword evidence="4" id="KW-0105">Cadmium resistance</keyword>
<reference evidence="13" key="1">
    <citation type="submission" date="2016-10" db="EMBL/GenBank/DDBJ databases">
        <authorList>
            <person name="Varghese N."/>
            <person name="Submissions S."/>
        </authorList>
    </citation>
    <scope>NUCLEOTIDE SEQUENCE [LARGE SCALE GENOMIC DNA]</scope>
    <source>
        <strain evidence="13">CCM 7469</strain>
    </source>
</reference>
<keyword evidence="6" id="KW-0175">Coiled coil</keyword>
<dbReference type="InterPro" id="IPR058649">
    <property type="entry name" value="CzcB_C"/>
</dbReference>
<keyword evidence="3" id="KW-0862">Zinc</keyword>
<dbReference type="Proteomes" id="UP000199636">
    <property type="component" value="Unassembled WGS sequence"/>
</dbReference>
<evidence type="ECO:0000256" key="6">
    <source>
        <dbReference type="SAM" id="Coils"/>
    </source>
</evidence>
<dbReference type="InterPro" id="IPR006143">
    <property type="entry name" value="RND_pump_MFP"/>
</dbReference>
<dbReference type="Pfam" id="PF25975">
    <property type="entry name" value="CzcB_C"/>
    <property type="match status" value="1"/>
</dbReference>
<name>A0A1G8J0V3_9PSED</name>
<dbReference type="FunFam" id="2.40.420.20:FF:000006">
    <property type="entry name" value="RND family efflux transporter MFP subunit"/>
    <property type="match status" value="1"/>
</dbReference>
<evidence type="ECO:0000259" key="10">
    <source>
        <dbReference type="Pfam" id="PF25973"/>
    </source>
</evidence>
<keyword evidence="2" id="KW-0813">Transport</keyword>
<dbReference type="InterPro" id="IPR058646">
    <property type="entry name" value="CzcB_N"/>
</dbReference>
<feature type="domain" description="CzcB-like alpha-helical hairpin" evidence="7">
    <location>
        <begin position="232"/>
        <end position="291"/>
    </location>
</feature>
<feature type="domain" description="CzcB-like C-terminal circularly permuted SH3-like" evidence="11">
    <location>
        <begin position="421"/>
        <end position="481"/>
    </location>
</feature>
<dbReference type="Pfam" id="PF25973">
    <property type="entry name" value="BSH_CzcB"/>
    <property type="match status" value="1"/>
</dbReference>
<accession>A0A1G8J0V3</accession>
<dbReference type="GO" id="GO:0060003">
    <property type="term" value="P:copper ion export"/>
    <property type="evidence" value="ECO:0007669"/>
    <property type="project" value="TreeGrafter"/>
</dbReference>
<evidence type="ECO:0000259" key="8">
    <source>
        <dbReference type="Pfam" id="PF25954"/>
    </source>
</evidence>
<dbReference type="InterPro" id="IPR058648">
    <property type="entry name" value="HH_CzcB-like"/>
</dbReference>
<dbReference type="PANTHER" id="PTHR30097">
    <property type="entry name" value="CATION EFFLUX SYSTEM PROTEIN CUSB"/>
    <property type="match status" value="1"/>
</dbReference>
<evidence type="ECO:0000256" key="5">
    <source>
        <dbReference type="ARBA" id="ARBA00058766"/>
    </source>
</evidence>
<evidence type="ECO:0000256" key="1">
    <source>
        <dbReference type="ARBA" id="ARBA00009477"/>
    </source>
</evidence>
<dbReference type="STRING" id="428992.SAMN05216272_10746"/>
<dbReference type="GO" id="GO:0046914">
    <property type="term" value="F:transition metal ion binding"/>
    <property type="evidence" value="ECO:0007669"/>
    <property type="project" value="TreeGrafter"/>
</dbReference>
<comment type="similarity">
    <text evidence="1">Belongs to the membrane fusion protein (MFP) (TC 8.A.1) family.</text>
</comment>
<dbReference type="RefSeq" id="WP_425287504.1">
    <property type="nucleotide sequence ID" value="NZ_FNDS01000007.1"/>
</dbReference>
<dbReference type="Gene3D" id="1.10.287.470">
    <property type="entry name" value="Helix hairpin bin"/>
    <property type="match status" value="1"/>
</dbReference>
<dbReference type="GO" id="GO:0030288">
    <property type="term" value="C:outer membrane-bounded periplasmic space"/>
    <property type="evidence" value="ECO:0007669"/>
    <property type="project" value="TreeGrafter"/>
</dbReference>
<dbReference type="NCBIfam" id="TIGR01730">
    <property type="entry name" value="RND_mfp"/>
    <property type="match status" value="1"/>
</dbReference>
<evidence type="ECO:0000313" key="13">
    <source>
        <dbReference type="Proteomes" id="UP000199636"/>
    </source>
</evidence>
<dbReference type="GO" id="GO:0016020">
    <property type="term" value="C:membrane"/>
    <property type="evidence" value="ECO:0007669"/>
    <property type="project" value="InterPro"/>
</dbReference>
<dbReference type="InterPro" id="IPR058647">
    <property type="entry name" value="BSH_CzcB-like"/>
</dbReference>
<dbReference type="Pfam" id="PF25971">
    <property type="entry name" value="CzcB_N"/>
    <property type="match status" value="1"/>
</dbReference>
<dbReference type="GO" id="GO:0046686">
    <property type="term" value="P:response to cadmium ion"/>
    <property type="evidence" value="ECO:0007669"/>
    <property type="project" value="UniProtKB-KW"/>
</dbReference>
<proteinExistence type="inferred from homology"/>
<dbReference type="Gene3D" id="2.40.50.100">
    <property type="match status" value="1"/>
</dbReference>
<dbReference type="FunFam" id="2.40.30.170:FF:000010">
    <property type="entry name" value="Efflux RND transporter periplasmic adaptor subunit"/>
    <property type="match status" value="1"/>
</dbReference>
<evidence type="ECO:0000259" key="11">
    <source>
        <dbReference type="Pfam" id="PF25975"/>
    </source>
</evidence>